<reference evidence="6" key="1">
    <citation type="submission" date="2017-04" db="EMBL/GenBank/DDBJ databases">
        <title>Function of individual gut microbiota members based on whole genome sequencing of pure cultures obtained from chicken caecum.</title>
        <authorList>
            <person name="Medvecky M."/>
            <person name="Cejkova D."/>
            <person name="Polansky O."/>
            <person name="Karasova D."/>
            <person name="Kubasova T."/>
            <person name="Cizek A."/>
            <person name="Rychlik I."/>
        </authorList>
    </citation>
    <scope>NUCLEOTIDE SEQUENCE [LARGE SCALE GENOMIC DNA]</scope>
    <source>
        <strain evidence="6">An144</strain>
    </source>
</reference>
<dbReference type="GO" id="GO:0003700">
    <property type="term" value="F:DNA-binding transcription factor activity"/>
    <property type="evidence" value="ECO:0007669"/>
    <property type="project" value="InterPro"/>
</dbReference>
<proteinExistence type="inferred from homology"/>
<sequence length="295" mass="33326">MKFKDLEYFQQLAKLKSYTKTAAFFQVKQPTITYAIKRLEEEVQTELLVRNQSHAQIQLTPAGKILAKHAQNILKELALAKLEINHLQDIRVRLGLPPIIGNFYFPKVSKALAAQQLLAKLEISNAGSQELYHALLKGQLDLAIVGMMNPLYDDQIEILPIDQKQFKIVVGRHHPLAKQKSVAFSELVEEKFVVLNEQYIHPKAMQKLAKQAGFTPKVIYQNSDLNILKGMIKEGVGIGFLVEIAVDEQKDELVCLEIADKNQPSFHISLLSRKNQPASVSQQVVQQILEENLLS</sequence>
<evidence type="ECO:0000256" key="3">
    <source>
        <dbReference type="ARBA" id="ARBA00023125"/>
    </source>
</evidence>
<dbReference type="Gene3D" id="1.10.10.10">
    <property type="entry name" value="Winged helix-like DNA-binding domain superfamily/Winged helix DNA-binding domain"/>
    <property type="match status" value="1"/>
</dbReference>
<keyword evidence="4" id="KW-0804">Transcription</keyword>
<dbReference type="InterPro" id="IPR005119">
    <property type="entry name" value="LysR_subst-bd"/>
</dbReference>
<dbReference type="PROSITE" id="PS50931">
    <property type="entry name" value="HTH_LYSR"/>
    <property type="match status" value="1"/>
</dbReference>
<dbReference type="InterPro" id="IPR036390">
    <property type="entry name" value="WH_DNA-bd_sf"/>
</dbReference>
<name>A0A0I9WFH4_9ENTE</name>
<dbReference type="PANTHER" id="PTHR30419">
    <property type="entry name" value="HTH-TYPE TRANSCRIPTIONAL REGULATOR YBHD"/>
    <property type="match status" value="1"/>
</dbReference>
<keyword evidence="3" id="KW-0238">DNA-binding</keyword>
<evidence type="ECO:0000256" key="1">
    <source>
        <dbReference type="ARBA" id="ARBA00009437"/>
    </source>
</evidence>
<comment type="caution">
    <text evidence="5">The sequence shown here is derived from an EMBL/GenBank/DDBJ whole genome shotgun (WGS) entry which is preliminary data.</text>
</comment>
<evidence type="ECO:0000256" key="2">
    <source>
        <dbReference type="ARBA" id="ARBA00023015"/>
    </source>
</evidence>
<organism evidence="5 6">
    <name type="scientific">Enterococcus cecorum</name>
    <dbReference type="NCBI Taxonomy" id="44008"/>
    <lineage>
        <taxon>Bacteria</taxon>
        <taxon>Bacillati</taxon>
        <taxon>Bacillota</taxon>
        <taxon>Bacilli</taxon>
        <taxon>Lactobacillales</taxon>
        <taxon>Enterococcaceae</taxon>
        <taxon>Enterococcus</taxon>
    </lineage>
</organism>
<dbReference type="InterPro" id="IPR000847">
    <property type="entry name" value="LysR_HTH_N"/>
</dbReference>
<dbReference type="RefSeq" id="WP_047341577.1">
    <property type="nucleotide sequence ID" value="NZ_LDEB01000028.1"/>
</dbReference>
<accession>A0A0I9WFH4</accession>
<dbReference type="AlphaFoldDB" id="A0A0I9WFH4"/>
<dbReference type="Pfam" id="PF00126">
    <property type="entry name" value="HTH_1"/>
    <property type="match status" value="1"/>
</dbReference>
<evidence type="ECO:0000313" key="6">
    <source>
        <dbReference type="Proteomes" id="UP000196074"/>
    </source>
</evidence>
<dbReference type="InterPro" id="IPR036388">
    <property type="entry name" value="WH-like_DNA-bd_sf"/>
</dbReference>
<keyword evidence="2" id="KW-0805">Transcription regulation</keyword>
<dbReference type="InterPro" id="IPR050950">
    <property type="entry name" value="HTH-type_LysR_regulators"/>
</dbReference>
<evidence type="ECO:0000256" key="4">
    <source>
        <dbReference type="ARBA" id="ARBA00023163"/>
    </source>
</evidence>
<dbReference type="GO" id="GO:0003677">
    <property type="term" value="F:DNA binding"/>
    <property type="evidence" value="ECO:0007669"/>
    <property type="project" value="UniProtKB-KW"/>
</dbReference>
<dbReference type="Gene3D" id="3.40.190.290">
    <property type="match status" value="1"/>
</dbReference>
<comment type="similarity">
    <text evidence="1">Belongs to the LysR transcriptional regulatory family.</text>
</comment>
<dbReference type="GO" id="GO:0005829">
    <property type="term" value="C:cytosol"/>
    <property type="evidence" value="ECO:0007669"/>
    <property type="project" value="TreeGrafter"/>
</dbReference>
<dbReference type="EMBL" id="NFLC01000027">
    <property type="protein sequence ID" value="OUQ08929.1"/>
    <property type="molecule type" value="Genomic_DNA"/>
</dbReference>
<evidence type="ECO:0000313" key="5">
    <source>
        <dbReference type="EMBL" id="OUQ08929.1"/>
    </source>
</evidence>
<dbReference type="Pfam" id="PF03466">
    <property type="entry name" value="LysR_substrate"/>
    <property type="match status" value="1"/>
</dbReference>
<dbReference type="SUPFAM" id="SSF53850">
    <property type="entry name" value="Periplasmic binding protein-like II"/>
    <property type="match status" value="1"/>
</dbReference>
<protein>
    <submittedName>
        <fullName evidence="5">LysR family transcriptional regulator</fullName>
    </submittedName>
</protein>
<dbReference type="PANTHER" id="PTHR30419:SF8">
    <property type="entry name" value="NITROGEN ASSIMILATION TRANSCRIPTIONAL ACTIVATOR-RELATED"/>
    <property type="match status" value="1"/>
</dbReference>
<dbReference type="SUPFAM" id="SSF46785">
    <property type="entry name" value="Winged helix' DNA-binding domain"/>
    <property type="match status" value="1"/>
</dbReference>
<gene>
    <name evidence="5" type="ORF">B5E88_10690</name>
</gene>
<dbReference type="Proteomes" id="UP000196074">
    <property type="component" value="Unassembled WGS sequence"/>
</dbReference>